<reference evidence="1 2" key="1">
    <citation type="submission" date="2018-06" db="EMBL/GenBank/DDBJ databases">
        <title>Complete genome of Desulfovibrio indonesiensis P37SLT.</title>
        <authorList>
            <person name="Crispim J.S."/>
            <person name="Vidigal P.M.P."/>
            <person name="Silva L.C.F."/>
            <person name="Laguardia C.N."/>
            <person name="Araujo L.C."/>
            <person name="Dias R.S."/>
            <person name="Sousa M.P."/>
            <person name="Paula S.O."/>
            <person name="Silva C."/>
        </authorList>
    </citation>
    <scope>NUCLEOTIDE SEQUENCE [LARGE SCALE GENOMIC DNA]</scope>
    <source>
        <strain evidence="1 2">P37SLT</strain>
    </source>
</reference>
<protein>
    <submittedName>
        <fullName evidence="1">Uncharacterized protein</fullName>
    </submittedName>
</protein>
<keyword evidence="2" id="KW-1185">Reference proteome</keyword>
<proteinExistence type="predicted"/>
<evidence type="ECO:0000313" key="2">
    <source>
        <dbReference type="Proteomes" id="UP000448292"/>
    </source>
</evidence>
<gene>
    <name evidence="1" type="ORF">DPQ33_16440</name>
</gene>
<name>A0A7M3MB04_9BACT</name>
<organism evidence="1 2">
    <name type="scientific">Oceanidesulfovibrio indonesiensis</name>
    <dbReference type="NCBI Taxonomy" id="54767"/>
    <lineage>
        <taxon>Bacteria</taxon>
        <taxon>Pseudomonadati</taxon>
        <taxon>Thermodesulfobacteriota</taxon>
        <taxon>Desulfovibrionia</taxon>
        <taxon>Desulfovibrionales</taxon>
        <taxon>Desulfovibrionaceae</taxon>
        <taxon>Oceanidesulfovibrio</taxon>
    </lineage>
</organism>
<dbReference type="RefSeq" id="WP_144304314.1">
    <property type="nucleotide sequence ID" value="NZ_QMIE01000019.1"/>
</dbReference>
<evidence type="ECO:0000313" key="1">
    <source>
        <dbReference type="EMBL" id="TVM15075.1"/>
    </source>
</evidence>
<sequence>MQAAISKESGKVVYQCSDGGLVPDLGVAHEIVHVPESLRDVFELATPDPRPGLSDEQRLQLQLFGLVRGAGLMTAPTDLDGWTELACAAIDRQAGALRETIGTPGYGQLTEYDRTLEDARAFLETVGADPATDPAGYPMVQAEIDALAAASGEAPDPAAVAQEIIDLAAAWHAAIAAIKRVRRLAKMRIQAAAGVEEIADILAGVEWPEVEGVVPE</sequence>
<comment type="caution">
    <text evidence="1">The sequence shown here is derived from an EMBL/GenBank/DDBJ whole genome shotgun (WGS) entry which is preliminary data.</text>
</comment>
<dbReference type="AlphaFoldDB" id="A0A7M3MB04"/>
<dbReference type="EMBL" id="QMIE01000019">
    <property type="protein sequence ID" value="TVM15075.1"/>
    <property type="molecule type" value="Genomic_DNA"/>
</dbReference>
<dbReference type="Proteomes" id="UP000448292">
    <property type="component" value="Unassembled WGS sequence"/>
</dbReference>
<accession>A0A7M3MB04</accession>